<dbReference type="AlphaFoldDB" id="A0A5B8UUI7"/>
<sequence length="281" mass="31378">MIYIKTYIKHLLAAMVLVSAMQYTCYADGFPVRPKRLLLSPSVSYFIATKGWDSLRVKKPFPDNGKFTSLTYSLYAEYGISRRWSVVATLPYVTNTYTQTNYSNTSRGLTDLETGIRYYLANINYIYYFMLQGTVITPLYKNPGLGYGLTGAELKLSFAGSGHLFGNSYYFTIEDGVRQYFGSQGPIQNRYSATFGLTLDKKFENQVSVALGGFYSVSDLKNFNVNPALDKNFAFNQVTLSYGHSFSQEFSIFVSGGTFINGRNTGAGSSASIALILKPFR</sequence>
<organism evidence="2 3">
    <name type="scientific">Mucilaginibacter ginsenosidivorans</name>
    <dbReference type="NCBI Taxonomy" id="398053"/>
    <lineage>
        <taxon>Bacteria</taxon>
        <taxon>Pseudomonadati</taxon>
        <taxon>Bacteroidota</taxon>
        <taxon>Sphingobacteriia</taxon>
        <taxon>Sphingobacteriales</taxon>
        <taxon>Sphingobacteriaceae</taxon>
        <taxon>Mucilaginibacter</taxon>
    </lineage>
</organism>
<evidence type="ECO:0000313" key="3">
    <source>
        <dbReference type="Proteomes" id="UP000321479"/>
    </source>
</evidence>
<accession>A0A5B8UUI7</accession>
<protein>
    <recommendedName>
        <fullName evidence="4">Transporter</fullName>
    </recommendedName>
</protein>
<evidence type="ECO:0008006" key="4">
    <source>
        <dbReference type="Google" id="ProtNLM"/>
    </source>
</evidence>
<dbReference type="OrthoDB" id="9782650at2"/>
<dbReference type="RefSeq" id="WP_147031367.1">
    <property type="nucleotide sequence ID" value="NZ_CP042436.1"/>
</dbReference>
<gene>
    <name evidence="2" type="ORF">FRZ54_09415</name>
</gene>
<dbReference type="Proteomes" id="UP000321479">
    <property type="component" value="Chromosome"/>
</dbReference>
<feature type="signal peptide" evidence="1">
    <location>
        <begin position="1"/>
        <end position="27"/>
    </location>
</feature>
<keyword evidence="1" id="KW-0732">Signal</keyword>
<feature type="chain" id="PRO_5022783523" description="Transporter" evidence="1">
    <location>
        <begin position="28"/>
        <end position="281"/>
    </location>
</feature>
<keyword evidence="3" id="KW-1185">Reference proteome</keyword>
<evidence type="ECO:0000313" key="2">
    <source>
        <dbReference type="EMBL" id="QEC62790.1"/>
    </source>
</evidence>
<reference evidence="2 3" key="1">
    <citation type="journal article" date="2017" name="Curr. Microbiol.">
        <title>Mucilaginibacter ginsenosidivorans sp. nov., Isolated from Soil of Ginseng Field.</title>
        <authorList>
            <person name="Kim M.M."/>
            <person name="Siddiqi M.Z."/>
            <person name="Im W.T."/>
        </authorList>
    </citation>
    <scope>NUCLEOTIDE SEQUENCE [LARGE SCALE GENOMIC DNA]</scope>
    <source>
        <strain evidence="2 3">Gsoil 3017</strain>
    </source>
</reference>
<evidence type="ECO:0000256" key="1">
    <source>
        <dbReference type="SAM" id="SignalP"/>
    </source>
</evidence>
<proteinExistence type="predicted"/>
<dbReference type="KEGG" id="mgin:FRZ54_09415"/>
<dbReference type="EMBL" id="CP042436">
    <property type="protein sequence ID" value="QEC62790.1"/>
    <property type="molecule type" value="Genomic_DNA"/>
</dbReference>
<name>A0A5B8UUI7_9SPHI</name>